<accession>A0A7K4MWU9</accession>
<comment type="caution">
    <text evidence="1">The sequence shown here is derived from an EMBL/GenBank/DDBJ whole genome shotgun (WGS) entry which is preliminary data.</text>
</comment>
<dbReference type="EMBL" id="JACATH010000015">
    <property type="protein sequence ID" value="NWJ57776.1"/>
    <property type="molecule type" value="Genomic_DNA"/>
</dbReference>
<proteinExistence type="predicted"/>
<dbReference type="Proteomes" id="UP000575480">
    <property type="component" value="Unassembled WGS sequence"/>
</dbReference>
<sequence length="74" mass="8814">MKAILEFNLPEDYEEYNVASKAMDWSLLAWDIDQMIRSLLKYHPEEYETGEKALDHVREEIHNIMEEKGLQFPA</sequence>
<organism evidence="1 2">
    <name type="scientific">Marine Group I thaumarchaeote</name>
    <dbReference type="NCBI Taxonomy" id="2511932"/>
    <lineage>
        <taxon>Archaea</taxon>
        <taxon>Nitrososphaerota</taxon>
        <taxon>Marine Group I</taxon>
    </lineage>
</organism>
<name>A0A7K4MWU9_9ARCH</name>
<protein>
    <submittedName>
        <fullName evidence="1">Uncharacterized protein</fullName>
    </submittedName>
</protein>
<evidence type="ECO:0000313" key="2">
    <source>
        <dbReference type="Proteomes" id="UP000575480"/>
    </source>
</evidence>
<evidence type="ECO:0000313" key="1">
    <source>
        <dbReference type="EMBL" id="NWJ57776.1"/>
    </source>
</evidence>
<gene>
    <name evidence="1" type="ORF">HX858_08565</name>
</gene>
<reference evidence="1 2" key="1">
    <citation type="journal article" date="2019" name="Environ. Microbiol.">
        <title>Genomics insights into ecotype formation of ammonia-oxidizing archaea in the deep ocean.</title>
        <authorList>
            <person name="Wang Y."/>
            <person name="Huang J.M."/>
            <person name="Cui G.J."/>
            <person name="Nunoura T."/>
            <person name="Takaki Y."/>
            <person name="Li W.L."/>
            <person name="Li J."/>
            <person name="Gao Z.M."/>
            <person name="Takai K."/>
            <person name="Zhang A.Q."/>
            <person name="Stepanauskas R."/>
        </authorList>
    </citation>
    <scope>NUCLEOTIDE SEQUENCE [LARGE SCALE GENOMIC DNA]</scope>
    <source>
        <strain evidence="1 2">L15a</strain>
    </source>
</reference>
<dbReference type="AlphaFoldDB" id="A0A7K4MWU9"/>